<accession>A7SQ76</accession>
<evidence type="ECO:0000313" key="2">
    <source>
        <dbReference type="EMBL" id="EDO34117.1"/>
    </source>
</evidence>
<evidence type="ECO:0000256" key="1">
    <source>
        <dbReference type="ARBA" id="ARBA00009952"/>
    </source>
</evidence>
<dbReference type="PANTHER" id="PTHR21096">
    <property type="entry name" value="PROTEIN FAM136A"/>
    <property type="match status" value="1"/>
</dbReference>
<dbReference type="Proteomes" id="UP000001593">
    <property type="component" value="Unassembled WGS sequence"/>
</dbReference>
<reference evidence="2 3" key="1">
    <citation type="journal article" date="2007" name="Science">
        <title>Sea anemone genome reveals ancestral eumetazoan gene repertoire and genomic organization.</title>
        <authorList>
            <person name="Putnam N.H."/>
            <person name="Srivastava M."/>
            <person name="Hellsten U."/>
            <person name="Dirks B."/>
            <person name="Chapman J."/>
            <person name="Salamov A."/>
            <person name="Terry A."/>
            <person name="Shapiro H."/>
            <person name="Lindquist E."/>
            <person name="Kapitonov V.V."/>
            <person name="Jurka J."/>
            <person name="Genikhovich G."/>
            <person name="Grigoriev I.V."/>
            <person name="Lucas S.M."/>
            <person name="Steele R.E."/>
            <person name="Finnerty J.R."/>
            <person name="Technau U."/>
            <person name="Martindale M.Q."/>
            <person name="Rokhsar D.S."/>
        </authorList>
    </citation>
    <scope>NUCLEOTIDE SEQUENCE [LARGE SCALE GENOMIC DNA]</scope>
    <source>
        <strain evidence="3">CH2 X CH6</strain>
    </source>
</reference>
<sequence length="143" mass="16458">MAAAAEARVKSELEKTLESLEQHQLRPIQHKSHLCAAKCCDNQSASKASVQQCMTRCFQPLQDIQKFMETELQRFQGRLSRCAQQCQDDIQDKVDTNTSQSDMNKYQEQLEKCVEKCCNDSIPVISTMHDKMKKIIRETDQKS</sequence>
<dbReference type="InterPro" id="IPR008560">
    <property type="entry name" value="DUF842_euk"/>
</dbReference>
<keyword evidence="3" id="KW-1185">Reference proteome</keyword>
<evidence type="ECO:0000313" key="3">
    <source>
        <dbReference type="Proteomes" id="UP000001593"/>
    </source>
</evidence>
<dbReference type="PANTHER" id="PTHR21096:SF0">
    <property type="entry name" value="PROTEIN FAM136A"/>
    <property type="match status" value="1"/>
</dbReference>
<comment type="similarity">
    <text evidence="1">Belongs to the FAM136 family.</text>
</comment>
<name>A7SQ76_NEMVE</name>
<dbReference type="OMA" id="NRCGMTC"/>
<dbReference type="KEGG" id="nve:5505392"/>
<protein>
    <recommendedName>
        <fullName evidence="4">Protein FAM136A</fullName>
    </recommendedName>
</protein>
<dbReference type="HOGENOM" id="CLU_110442_1_0_1"/>
<dbReference type="EMBL" id="DS469742">
    <property type="protein sequence ID" value="EDO34117.1"/>
    <property type="molecule type" value="Genomic_DNA"/>
</dbReference>
<dbReference type="InParanoid" id="A7SQ76"/>
<organism evidence="2 3">
    <name type="scientific">Nematostella vectensis</name>
    <name type="common">Starlet sea anemone</name>
    <dbReference type="NCBI Taxonomy" id="45351"/>
    <lineage>
        <taxon>Eukaryota</taxon>
        <taxon>Metazoa</taxon>
        <taxon>Cnidaria</taxon>
        <taxon>Anthozoa</taxon>
        <taxon>Hexacorallia</taxon>
        <taxon>Actiniaria</taxon>
        <taxon>Edwardsiidae</taxon>
        <taxon>Nematostella</taxon>
    </lineage>
</organism>
<evidence type="ECO:0008006" key="4">
    <source>
        <dbReference type="Google" id="ProtNLM"/>
    </source>
</evidence>
<dbReference type="STRING" id="45351.A7SQ76"/>
<dbReference type="eggNOG" id="KOG3377">
    <property type="taxonomic scope" value="Eukaryota"/>
</dbReference>
<gene>
    <name evidence="2" type="ORF">NEMVEDRAFT_v1g127233</name>
</gene>
<dbReference type="OrthoDB" id="9975421at2759"/>
<dbReference type="GO" id="GO:0005737">
    <property type="term" value="C:cytoplasm"/>
    <property type="evidence" value="ECO:0000318"/>
    <property type="project" value="GO_Central"/>
</dbReference>
<dbReference type="AlphaFoldDB" id="A7SQ76"/>
<dbReference type="Pfam" id="PF05811">
    <property type="entry name" value="DUF842"/>
    <property type="match status" value="1"/>
</dbReference>
<dbReference type="PhylomeDB" id="A7SQ76"/>
<proteinExistence type="inferred from homology"/>